<reference evidence="8" key="2">
    <citation type="submission" date="2015-05" db="EMBL/GenBank/DDBJ databases">
        <authorList>
            <consortium name="Pathogen Informatics"/>
        </authorList>
    </citation>
    <scope>NUCLEOTIDE SEQUENCE [LARGE SCALE GENOMIC DNA]</scope>
    <source>
        <strain evidence="8">T1-815</strain>
    </source>
</reference>
<keyword evidence="8" id="KW-1185">Reference proteome</keyword>
<dbReference type="PANTHER" id="PTHR43817">
    <property type="entry name" value="GLYCOSYL HYDROLASE"/>
    <property type="match status" value="1"/>
</dbReference>
<dbReference type="EMBL" id="CVRQ01000022">
    <property type="protein sequence ID" value="CRL38777.1"/>
    <property type="molecule type" value="Genomic_DNA"/>
</dbReference>
<sequence>MDNTLKYNKPWILQRADPYVYKHTDGAYYFTASVPEYDRIVLRKSDTLAGLETADETEIWHKHESGPQSIHIWAPELHYLFGKWYIYYAGGDKDDIWAIRPYVLECQGDDPVNDEWIEKGKMQRADEDEFSFEAFSLDATVFEVNNVWYYIWAEKVGVGKQISNLYIARMKNGYTLDTVQVLLTTPDYDWERHGFWVNEGPAVLKRNGKVFVTFSASDTGIHYCVGLLTADESSDLLDPRSWEKDRYPVLCSDETAGVYGPGHNSFTVDENGDDIMVYHARTETEIVGNPLYNPNRHAMLMRFGWKDGRPVFSYN</sequence>
<protein>
    <submittedName>
        <fullName evidence="7">Family 43 glycosylhydrolase</fullName>
    </submittedName>
</protein>
<evidence type="ECO:0000256" key="1">
    <source>
        <dbReference type="ARBA" id="ARBA00009865"/>
    </source>
</evidence>
<name>A0A0M6WPI0_9FIRM</name>
<dbReference type="PIRSF" id="PIRSF025414">
    <property type="entry name" value="Alpha-L-arabinofuranosidase"/>
    <property type="match status" value="1"/>
</dbReference>
<reference evidence="6" key="1">
    <citation type="submission" date="2015-05" db="EMBL/GenBank/DDBJ databases">
        <authorList>
            <person name="Wang D.B."/>
            <person name="Wang M."/>
        </authorList>
    </citation>
    <scope>NUCLEOTIDE SEQUENCE [LARGE SCALE GENOMIC DNA]</scope>
    <source>
        <strain evidence="6">T1-815</strain>
    </source>
</reference>
<evidence type="ECO:0000313" key="8">
    <source>
        <dbReference type="Proteomes" id="UP000049472"/>
    </source>
</evidence>
<gene>
    <name evidence="7" type="ORF">FYL31_07075</name>
    <name evidence="6" type="ORF">T1815_18991</name>
</gene>
<keyword evidence="2" id="KW-0732">Signal</keyword>
<dbReference type="InterPro" id="IPR006710">
    <property type="entry name" value="Glyco_hydro_43"/>
</dbReference>
<dbReference type="InterPro" id="IPR023296">
    <property type="entry name" value="Glyco_hydro_beta-prop_sf"/>
</dbReference>
<keyword evidence="4 5" id="KW-0326">Glycosidase</keyword>
<evidence type="ECO:0000256" key="3">
    <source>
        <dbReference type="ARBA" id="ARBA00022801"/>
    </source>
</evidence>
<accession>A0A0M6WPI0</accession>
<dbReference type="Proteomes" id="UP000324327">
    <property type="component" value="Unassembled WGS sequence"/>
</dbReference>
<evidence type="ECO:0000313" key="6">
    <source>
        <dbReference type="EMBL" id="CRL38777.1"/>
    </source>
</evidence>
<dbReference type="RefSeq" id="WP_055062026.1">
    <property type="nucleotide sequence ID" value="NZ_CVRQ01000022.1"/>
</dbReference>
<organism evidence="6 8">
    <name type="scientific">Agathobacter rectalis</name>
    <dbReference type="NCBI Taxonomy" id="39491"/>
    <lineage>
        <taxon>Bacteria</taxon>
        <taxon>Bacillati</taxon>
        <taxon>Bacillota</taxon>
        <taxon>Clostridia</taxon>
        <taxon>Lachnospirales</taxon>
        <taxon>Lachnospiraceae</taxon>
        <taxon>Agathobacter</taxon>
    </lineage>
</organism>
<dbReference type="EMBL" id="VSTF01000006">
    <property type="protein sequence ID" value="TYL59876.1"/>
    <property type="molecule type" value="Genomic_DNA"/>
</dbReference>
<dbReference type="AlphaFoldDB" id="A0A0M6WPI0"/>
<dbReference type="Proteomes" id="UP000049472">
    <property type="component" value="Unassembled WGS sequence"/>
</dbReference>
<dbReference type="GO" id="GO:0005975">
    <property type="term" value="P:carbohydrate metabolic process"/>
    <property type="evidence" value="ECO:0007669"/>
    <property type="project" value="InterPro"/>
</dbReference>
<reference evidence="7 9" key="4">
    <citation type="submission" date="2019-09" db="EMBL/GenBank/DDBJ databases">
        <title>Strain-level analysis of Eubacterium rectale using genomes from metagenomes.</title>
        <authorList>
            <person name="Karcher N."/>
            <person name="Segata N."/>
        </authorList>
    </citation>
    <scope>NUCLEOTIDE SEQUENCE [LARGE SCALE GENOMIC DNA]</scope>
    <source>
        <strain evidence="7 9">T3WBe13</strain>
    </source>
</reference>
<dbReference type="SUPFAM" id="SSF75005">
    <property type="entry name" value="Arabinanase/levansucrase/invertase"/>
    <property type="match status" value="1"/>
</dbReference>
<evidence type="ECO:0000256" key="4">
    <source>
        <dbReference type="ARBA" id="ARBA00023295"/>
    </source>
</evidence>
<evidence type="ECO:0000313" key="9">
    <source>
        <dbReference type="Proteomes" id="UP000324327"/>
    </source>
</evidence>
<reference evidence="7 9" key="3">
    <citation type="submission" date="2019-08" db="EMBL/GenBank/DDBJ databases">
        <authorList>
            <person name="Duncan S."/>
            <person name="Walker A."/>
        </authorList>
    </citation>
    <scope>NUCLEOTIDE SEQUENCE [LARGE SCALE GENOMIC DNA]</scope>
    <source>
        <strain evidence="7 9">T3WBe13</strain>
    </source>
</reference>
<proteinExistence type="inferred from homology"/>
<dbReference type="GO" id="GO:0004553">
    <property type="term" value="F:hydrolase activity, hydrolyzing O-glycosyl compounds"/>
    <property type="evidence" value="ECO:0007669"/>
    <property type="project" value="InterPro"/>
</dbReference>
<evidence type="ECO:0000256" key="5">
    <source>
        <dbReference type="RuleBase" id="RU361187"/>
    </source>
</evidence>
<evidence type="ECO:0000256" key="2">
    <source>
        <dbReference type="ARBA" id="ARBA00022729"/>
    </source>
</evidence>
<dbReference type="PANTHER" id="PTHR43817:SF1">
    <property type="entry name" value="HYDROLASE, FAMILY 43, PUTATIVE (AFU_ORTHOLOGUE AFUA_3G01660)-RELATED"/>
    <property type="match status" value="1"/>
</dbReference>
<dbReference type="Pfam" id="PF04616">
    <property type="entry name" value="Glyco_hydro_43"/>
    <property type="match status" value="1"/>
</dbReference>
<dbReference type="InterPro" id="IPR016828">
    <property type="entry name" value="Alpha-L-arabinofuranosidase"/>
</dbReference>
<dbReference type="Gene3D" id="2.115.10.20">
    <property type="entry name" value="Glycosyl hydrolase domain, family 43"/>
    <property type="match status" value="1"/>
</dbReference>
<evidence type="ECO:0000313" key="7">
    <source>
        <dbReference type="EMBL" id="TYL59876.1"/>
    </source>
</evidence>
<keyword evidence="3 5" id="KW-0378">Hydrolase</keyword>
<comment type="similarity">
    <text evidence="1 5">Belongs to the glycosyl hydrolase 43 family.</text>
</comment>